<feature type="region of interest" description="Disordered" evidence="9">
    <location>
        <begin position="211"/>
        <end position="233"/>
    </location>
</feature>
<dbReference type="EMBL" id="JAAQHG020000002">
    <property type="protein sequence ID" value="KAL1590604.1"/>
    <property type="molecule type" value="Genomic_DNA"/>
</dbReference>
<dbReference type="GO" id="GO:0005886">
    <property type="term" value="C:plasma membrane"/>
    <property type="evidence" value="ECO:0007669"/>
    <property type="project" value="TreeGrafter"/>
</dbReference>
<keyword evidence="4" id="KW-0677">Repeat</keyword>
<name>A0AB34L019_9PEZI</name>
<feature type="compositionally biased region" description="Basic and acidic residues" evidence="9">
    <location>
        <begin position="216"/>
        <end position="233"/>
    </location>
</feature>
<keyword evidence="3 8" id="KW-0812">Transmembrane</keyword>
<keyword evidence="8" id="KW-0813">Transport</keyword>
<dbReference type="Gene3D" id="1.20.1080.10">
    <property type="entry name" value="Glycerol uptake facilitator protein"/>
    <property type="match status" value="1"/>
</dbReference>
<evidence type="ECO:0000256" key="4">
    <source>
        <dbReference type="ARBA" id="ARBA00022737"/>
    </source>
</evidence>
<comment type="caution">
    <text evidence="11">The sequence shown here is derived from an EMBL/GenBank/DDBJ whole genome shotgun (WGS) entry which is preliminary data.</text>
</comment>
<proteinExistence type="inferred from homology"/>
<reference evidence="11 12" key="1">
    <citation type="journal article" date="2020" name="Microbiol. Resour. Announc.">
        <title>Draft Genome Sequence of a Cladosporium Species Isolated from the Mesophotic Ascidian Didemnum maculosum.</title>
        <authorList>
            <person name="Gioti A."/>
            <person name="Siaperas R."/>
            <person name="Nikolaivits E."/>
            <person name="Le Goff G."/>
            <person name="Ouazzani J."/>
            <person name="Kotoulas G."/>
            <person name="Topakas E."/>
        </authorList>
    </citation>
    <scope>NUCLEOTIDE SEQUENCE [LARGE SCALE GENOMIC DNA]</scope>
    <source>
        <strain evidence="11 12">TM138-S3</strain>
    </source>
</reference>
<keyword evidence="6 10" id="KW-0472">Membrane</keyword>
<comment type="similarity">
    <text evidence="2 8">Belongs to the MIP/aquaporin (TC 1.A.8) family.</text>
</comment>
<dbReference type="PANTHER" id="PTHR19139:SF283">
    <property type="entry name" value="AQUAPORIN"/>
    <property type="match status" value="1"/>
</dbReference>
<sequence length="233" mass="24625">MPMSVNAAPDTANGGADSNQTVVFIAISYGFSLLIAAWVLYRVSGGLFNPAVTLGMVITGTLPPWRGLVLFPVQIIAGMVAAAVVSVIIPVDIGVTQTRLAPGMNVAQGLFLEMFLTAHLIFTILMLAAEKSKDTFIAPIGIGISLFVVEVAGVNYTGASVNPARSFGPCIASASFPGYHWIYWLGPVLGAFVAGGFYHFIKFFNYEDANPGQDSAGKDEEEVKGTTDLENGR</sequence>
<evidence type="ECO:0000256" key="9">
    <source>
        <dbReference type="SAM" id="MobiDB-lite"/>
    </source>
</evidence>
<evidence type="ECO:0000256" key="6">
    <source>
        <dbReference type="ARBA" id="ARBA00023136"/>
    </source>
</evidence>
<evidence type="ECO:0000256" key="7">
    <source>
        <dbReference type="ARBA" id="ARBA00034651"/>
    </source>
</evidence>
<feature type="transmembrane region" description="Helical" evidence="10">
    <location>
        <begin position="20"/>
        <end position="41"/>
    </location>
</feature>
<evidence type="ECO:0000313" key="11">
    <source>
        <dbReference type="EMBL" id="KAL1590604.1"/>
    </source>
</evidence>
<feature type="transmembrane region" description="Helical" evidence="10">
    <location>
        <begin position="109"/>
        <end position="129"/>
    </location>
</feature>
<evidence type="ECO:0000313" key="12">
    <source>
        <dbReference type="Proteomes" id="UP000803884"/>
    </source>
</evidence>
<feature type="transmembrane region" description="Helical" evidence="10">
    <location>
        <begin position="136"/>
        <end position="156"/>
    </location>
</feature>
<dbReference type="PANTHER" id="PTHR19139">
    <property type="entry name" value="AQUAPORIN TRANSPORTER"/>
    <property type="match status" value="1"/>
</dbReference>
<dbReference type="InterPro" id="IPR034294">
    <property type="entry name" value="Aquaporin_transptr"/>
</dbReference>
<dbReference type="GeneID" id="96002290"/>
<dbReference type="SUPFAM" id="SSF81338">
    <property type="entry name" value="Aquaporin-like"/>
    <property type="match status" value="1"/>
</dbReference>
<organism evidence="11 12">
    <name type="scientific">Cladosporium halotolerans</name>
    <dbReference type="NCBI Taxonomy" id="1052096"/>
    <lineage>
        <taxon>Eukaryota</taxon>
        <taxon>Fungi</taxon>
        <taxon>Dikarya</taxon>
        <taxon>Ascomycota</taxon>
        <taxon>Pezizomycotina</taxon>
        <taxon>Dothideomycetes</taxon>
        <taxon>Dothideomycetidae</taxon>
        <taxon>Cladosporiales</taxon>
        <taxon>Cladosporiaceae</taxon>
        <taxon>Cladosporium</taxon>
    </lineage>
</organism>
<dbReference type="PRINTS" id="PR00783">
    <property type="entry name" value="MINTRINSICP"/>
</dbReference>
<protein>
    <recommendedName>
        <fullName evidence="13">Aquaporin</fullName>
    </recommendedName>
</protein>
<keyword evidence="5 10" id="KW-1133">Transmembrane helix</keyword>
<evidence type="ECO:0000256" key="2">
    <source>
        <dbReference type="ARBA" id="ARBA00006175"/>
    </source>
</evidence>
<comment type="subcellular location">
    <subcellularLocation>
        <location evidence="1">Membrane</location>
        <topology evidence="1">Multi-pass membrane protein</topology>
    </subcellularLocation>
</comment>
<dbReference type="InterPro" id="IPR023271">
    <property type="entry name" value="Aquaporin-like"/>
</dbReference>
<feature type="transmembrane region" description="Helical" evidence="10">
    <location>
        <begin position="68"/>
        <end position="89"/>
    </location>
</feature>
<dbReference type="InterPro" id="IPR000425">
    <property type="entry name" value="MIP"/>
</dbReference>
<keyword evidence="12" id="KW-1185">Reference proteome</keyword>
<dbReference type="AlphaFoldDB" id="A0AB34L019"/>
<dbReference type="Proteomes" id="UP000803884">
    <property type="component" value="Unassembled WGS sequence"/>
</dbReference>
<dbReference type="Pfam" id="PF00230">
    <property type="entry name" value="MIP"/>
    <property type="match status" value="1"/>
</dbReference>
<evidence type="ECO:0008006" key="13">
    <source>
        <dbReference type="Google" id="ProtNLM"/>
    </source>
</evidence>
<evidence type="ECO:0000256" key="10">
    <source>
        <dbReference type="SAM" id="Phobius"/>
    </source>
</evidence>
<evidence type="ECO:0000256" key="3">
    <source>
        <dbReference type="ARBA" id="ARBA00022692"/>
    </source>
</evidence>
<evidence type="ECO:0000256" key="1">
    <source>
        <dbReference type="ARBA" id="ARBA00004141"/>
    </source>
</evidence>
<accession>A0AB34L019</accession>
<evidence type="ECO:0000256" key="5">
    <source>
        <dbReference type="ARBA" id="ARBA00022989"/>
    </source>
</evidence>
<evidence type="ECO:0000256" key="8">
    <source>
        <dbReference type="RuleBase" id="RU000477"/>
    </source>
</evidence>
<feature type="transmembrane region" description="Helical" evidence="10">
    <location>
        <begin position="181"/>
        <end position="201"/>
    </location>
</feature>
<gene>
    <name evidence="11" type="ORF">WHR41_00846</name>
</gene>
<dbReference type="RefSeq" id="XP_069233709.1">
    <property type="nucleotide sequence ID" value="XM_069369452.1"/>
</dbReference>
<comment type="catalytic activity">
    <reaction evidence="7">
        <text>H2O(in) = H2O(out)</text>
        <dbReference type="Rhea" id="RHEA:29667"/>
        <dbReference type="ChEBI" id="CHEBI:15377"/>
    </reaction>
</comment>
<dbReference type="GO" id="GO:0015250">
    <property type="term" value="F:water channel activity"/>
    <property type="evidence" value="ECO:0007669"/>
    <property type="project" value="TreeGrafter"/>
</dbReference>